<keyword evidence="1" id="KW-0472">Membrane</keyword>
<sequence>MKEDRAIRIEFAVLAALLFFVVAGRLLLD</sequence>
<keyword evidence="1" id="KW-1133">Transmembrane helix</keyword>
<gene>
    <name evidence="2" type="ORF">B0I00_3334</name>
</gene>
<keyword evidence="1" id="KW-0812">Transmembrane</keyword>
<proteinExistence type="predicted"/>
<organism evidence="2 3">
    <name type="scientific">Novosphingobium kunmingense</name>
    <dbReference type="NCBI Taxonomy" id="1211806"/>
    <lineage>
        <taxon>Bacteria</taxon>
        <taxon>Pseudomonadati</taxon>
        <taxon>Pseudomonadota</taxon>
        <taxon>Alphaproteobacteria</taxon>
        <taxon>Sphingomonadales</taxon>
        <taxon>Sphingomonadaceae</taxon>
        <taxon>Novosphingobium</taxon>
    </lineage>
</organism>
<name>A0A2N0H302_9SPHN</name>
<feature type="transmembrane region" description="Helical" evidence="1">
    <location>
        <begin position="7"/>
        <end position="28"/>
    </location>
</feature>
<dbReference type="EMBL" id="PHUF01000008">
    <property type="protein sequence ID" value="PKB13297.1"/>
    <property type="molecule type" value="Genomic_DNA"/>
</dbReference>
<evidence type="ECO:0000313" key="3">
    <source>
        <dbReference type="Proteomes" id="UP000232587"/>
    </source>
</evidence>
<keyword evidence="3" id="KW-1185">Reference proteome</keyword>
<evidence type="ECO:0000313" key="2">
    <source>
        <dbReference type="EMBL" id="PKB13297.1"/>
    </source>
</evidence>
<dbReference type="AlphaFoldDB" id="A0A2N0H302"/>
<accession>A0A2N0H302</accession>
<dbReference type="Proteomes" id="UP000232587">
    <property type="component" value="Unassembled WGS sequence"/>
</dbReference>
<evidence type="ECO:0000256" key="1">
    <source>
        <dbReference type="SAM" id="Phobius"/>
    </source>
</evidence>
<comment type="caution">
    <text evidence="2">The sequence shown here is derived from an EMBL/GenBank/DDBJ whole genome shotgun (WGS) entry which is preliminary data.</text>
</comment>
<protein>
    <submittedName>
        <fullName evidence="2">Uncharacterized protein</fullName>
    </submittedName>
</protein>
<reference evidence="2 3" key="1">
    <citation type="submission" date="2017-11" db="EMBL/GenBank/DDBJ databases">
        <title>Genomic Encyclopedia of Type Strains, Phase III (KMG-III): the genomes of soil and plant-associated and newly described type strains.</title>
        <authorList>
            <person name="Whitman W."/>
        </authorList>
    </citation>
    <scope>NUCLEOTIDE SEQUENCE [LARGE SCALE GENOMIC DNA]</scope>
    <source>
        <strain evidence="2 3">CGMCC 1.12274</strain>
    </source>
</reference>